<keyword evidence="1" id="KW-0677">Repeat</keyword>
<dbReference type="AlphaFoldDB" id="A0A9Q8Z7L8"/>
<dbReference type="Pfam" id="PF24883">
    <property type="entry name" value="NPHP3_N"/>
    <property type="match status" value="1"/>
</dbReference>
<dbReference type="Pfam" id="PF23397">
    <property type="entry name" value="DUF7104"/>
    <property type="match status" value="2"/>
</dbReference>
<proteinExistence type="predicted"/>
<organism evidence="3 4">
    <name type="scientific">Curvularia clavata</name>
    <dbReference type="NCBI Taxonomy" id="95742"/>
    <lineage>
        <taxon>Eukaryota</taxon>
        <taxon>Fungi</taxon>
        <taxon>Dikarya</taxon>
        <taxon>Ascomycota</taxon>
        <taxon>Pezizomycotina</taxon>
        <taxon>Dothideomycetes</taxon>
        <taxon>Pleosporomycetidae</taxon>
        <taxon>Pleosporales</taxon>
        <taxon>Pleosporineae</taxon>
        <taxon>Pleosporaceae</taxon>
        <taxon>Curvularia</taxon>
    </lineage>
</organism>
<dbReference type="InterPro" id="IPR056884">
    <property type="entry name" value="NPHP3-like_N"/>
</dbReference>
<name>A0A9Q8Z7L8_CURCL</name>
<evidence type="ECO:0000256" key="1">
    <source>
        <dbReference type="ARBA" id="ARBA00022737"/>
    </source>
</evidence>
<dbReference type="Proteomes" id="UP001056012">
    <property type="component" value="Chromosome 3"/>
</dbReference>
<dbReference type="InterPro" id="IPR055530">
    <property type="entry name" value="DUF7104"/>
</dbReference>
<dbReference type="PANTHER" id="PTHR10039">
    <property type="entry name" value="AMELOGENIN"/>
    <property type="match status" value="1"/>
</dbReference>
<protein>
    <recommendedName>
        <fullName evidence="2">Nephrocystin 3-like N-terminal domain-containing protein</fullName>
    </recommendedName>
</protein>
<gene>
    <name evidence="3" type="ORF">yc1106_05166</name>
</gene>
<evidence type="ECO:0000313" key="3">
    <source>
        <dbReference type="EMBL" id="USP77892.1"/>
    </source>
</evidence>
<accession>A0A9Q8Z7L8</accession>
<dbReference type="PANTHER" id="PTHR10039:SF14">
    <property type="entry name" value="NACHT DOMAIN-CONTAINING PROTEIN"/>
    <property type="match status" value="1"/>
</dbReference>
<feature type="domain" description="Nephrocystin 3-like N-terminal" evidence="2">
    <location>
        <begin position="8"/>
        <end position="144"/>
    </location>
</feature>
<sequence length="877" mass="100766">MDSNGNDSNNNTRLLWISGGPGKGKTILSVFLTEVLEMHTARVVDGELVFFFCAEDEKRNTAIAVLRGLVHQIITKRPHLVKHMLPYFETSDMTQQILSSLESLWLIFVKLVTDAELGTMFCMIDGLDEGVEGRTPRVLFLIRLDHDNNEKVDRDIKPFESARVEELSMIHSLNDNSQAFIQKYLLAHAEDTFLWVGYVVQELLQKRTNKEIQEALTGLPSGLSAIYQRMLQQIPATPRELSRAILEKERTSQSQRSGKEIIRFLFDQQGANIPITKEVVAAAWNREVMTLLFDRKGADIPITKEAVVAAVGNEGRGNEVIFHLDNEPDFHNTKQQAQSTGSSWKDSRYLDESASTVFSSEEEKLTEGTSACDSHTFPVFQPPGGDFEGDDNASVASYDTFEMTPDEDLEVIACFTDALCERACNPGFLLNIWSMLFDILQVKIKKFSQTVQKDNPRDVIELNPKRKIAKAIYRFRRPILNGFVRRLLVGDQRSTSTEPESIQQKPLLGYDIPLEPIEQKIQRMESIVVGSQAPLFDLNHEHEADSESSDSSDCHSFVLQTRLDFVALHGYFKNHPAFGALNSDIQRLMKHFQYDALEHIRQSLSRITRNTSKPTALTAETFKVQFHADWDLVGFLEEPRSHGLNDDLSSVFTITGHTQAAQLETVANFVLHTWNIQLNSFRGWEEPRTYAYLEWKICSDPSRSASFRKSLMGLITTHEPNDVEKDSFNRSGKLQHVMAELLDTDPSSIKWSDNNTISYFDDLKNKFEDWTKDWGWWPLKRPQRAFDSGEARLHWSCCEKYKAHRYEPRREEFLNGSNLYDYQFEPSPMDFIPPIGQHQFYDRFHACYNLRPIFHFYHKRTSFNESTRDFLKLFPKS</sequence>
<dbReference type="EMBL" id="CP089276">
    <property type="protein sequence ID" value="USP77892.1"/>
    <property type="molecule type" value="Genomic_DNA"/>
</dbReference>
<evidence type="ECO:0000259" key="2">
    <source>
        <dbReference type="Pfam" id="PF24883"/>
    </source>
</evidence>
<evidence type="ECO:0000313" key="4">
    <source>
        <dbReference type="Proteomes" id="UP001056012"/>
    </source>
</evidence>
<dbReference type="VEuPathDB" id="FungiDB:yc1106_05166"/>
<dbReference type="OrthoDB" id="5418336at2759"/>
<keyword evidence="4" id="KW-1185">Reference proteome</keyword>
<reference evidence="3" key="1">
    <citation type="submission" date="2021-12" db="EMBL/GenBank/DDBJ databases">
        <title>Curvularia clavata genome.</title>
        <authorList>
            <person name="Cao Y."/>
        </authorList>
    </citation>
    <scope>NUCLEOTIDE SEQUENCE</scope>
    <source>
        <strain evidence="3">Yc1106</strain>
    </source>
</reference>